<evidence type="ECO:0000256" key="2">
    <source>
        <dbReference type="ARBA" id="ARBA00022448"/>
    </source>
</evidence>
<evidence type="ECO:0000313" key="9">
    <source>
        <dbReference type="EMBL" id="TXL62059.1"/>
    </source>
</evidence>
<feature type="transmembrane region" description="Helical" evidence="7">
    <location>
        <begin position="77"/>
        <end position="96"/>
    </location>
</feature>
<gene>
    <name evidence="9" type="ORF">FHP06_04940</name>
</gene>
<evidence type="ECO:0000259" key="8">
    <source>
        <dbReference type="PROSITE" id="PS50850"/>
    </source>
</evidence>
<dbReference type="SUPFAM" id="SSF103473">
    <property type="entry name" value="MFS general substrate transporter"/>
    <property type="match status" value="1"/>
</dbReference>
<dbReference type="PANTHER" id="PTHR42718">
    <property type="entry name" value="MAJOR FACILITATOR SUPERFAMILY MULTIDRUG TRANSPORTER MFSC"/>
    <property type="match status" value="1"/>
</dbReference>
<feature type="transmembrane region" description="Helical" evidence="7">
    <location>
        <begin position="318"/>
        <end position="336"/>
    </location>
</feature>
<name>A0A5C8NJW5_9ACTN</name>
<dbReference type="Gene3D" id="1.20.1720.10">
    <property type="entry name" value="Multidrug resistance protein D"/>
    <property type="match status" value="1"/>
</dbReference>
<proteinExistence type="predicted"/>
<protein>
    <submittedName>
        <fullName evidence="9">MFS transporter</fullName>
    </submittedName>
</protein>
<dbReference type="Proteomes" id="UP000321571">
    <property type="component" value="Unassembled WGS sequence"/>
</dbReference>
<feature type="transmembrane region" description="Helical" evidence="7">
    <location>
        <begin position="102"/>
        <end position="123"/>
    </location>
</feature>
<evidence type="ECO:0000256" key="3">
    <source>
        <dbReference type="ARBA" id="ARBA00022475"/>
    </source>
</evidence>
<dbReference type="GO" id="GO:0022857">
    <property type="term" value="F:transmembrane transporter activity"/>
    <property type="evidence" value="ECO:0007669"/>
    <property type="project" value="InterPro"/>
</dbReference>
<evidence type="ECO:0000256" key="5">
    <source>
        <dbReference type="ARBA" id="ARBA00022989"/>
    </source>
</evidence>
<dbReference type="PRINTS" id="PR01036">
    <property type="entry name" value="TCRTETB"/>
</dbReference>
<feature type="transmembrane region" description="Helical" evidence="7">
    <location>
        <begin position="393"/>
        <end position="413"/>
    </location>
</feature>
<keyword evidence="4 7" id="KW-0812">Transmembrane</keyword>
<keyword evidence="3" id="KW-1003">Cell membrane</keyword>
<feature type="transmembrane region" description="Helical" evidence="7">
    <location>
        <begin position="12"/>
        <end position="33"/>
    </location>
</feature>
<dbReference type="InterPro" id="IPR011701">
    <property type="entry name" value="MFS"/>
</dbReference>
<feature type="transmembrane region" description="Helical" evidence="7">
    <location>
        <begin position="348"/>
        <end position="372"/>
    </location>
</feature>
<organism evidence="9 10">
    <name type="scientific">Aeromicrobium terrae</name>
    <dbReference type="NCBI Taxonomy" id="2498846"/>
    <lineage>
        <taxon>Bacteria</taxon>
        <taxon>Bacillati</taxon>
        <taxon>Actinomycetota</taxon>
        <taxon>Actinomycetes</taxon>
        <taxon>Propionibacteriales</taxon>
        <taxon>Nocardioidaceae</taxon>
        <taxon>Aeromicrobium</taxon>
    </lineage>
</organism>
<dbReference type="PANTHER" id="PTHR42718:SF42">
    <property type="entry name" value="EXPORT PROTEIN"/>
    <property type="match status" value="1"/>
</dbReference>
<dbReference type="AlphaFoldDB" id="A0A5C8NJW5"/>
<reference evidence="9 10" key="1">
    <citation type="submission" date="2019-06" db="EMBL/GenBank/DDBJ databases">
        <title>Aeromicrobium sp. nov., isolated from a maize field.</title>
        <authorList>
            <person name="Lin S.-Y."/>
            <person name="Tsai C.-F."/>
            <person name="Young C.-C."/>
        </authorList>
    </citation>
    <scope>NUCLEOTIDE SEQUENCE [LARGE SCALE GENOMIC DNA]</scope>
    <source>
        <strain evidence="9 10">CC-CFT486</strain>
    </source>
</reference>
<keyword evidence="5 7" id="KW-1133">Transmembrane helix</keyword>
<feature type="transmembrane region" description="Helical" evidence="7">
    <location>
        <begin position="219"/>
        <end position="237"/>
    </location>
</feature>
<sequence length="457" mass="47361">MRLASAQGRWLVAAMILASGMAFLDGSIVNLALPDIDRDLDSGVAGLQWTVNAYTLTLASLILVGGSLGDRLGRRRIFVIGVSWFALASLLCAAAPTIEVLVAARALQGIGGALLTPGSLAIISASIDPADRGRAIGVWSGFSGVTTGAGPLVGGWMVDHLGWRSVFWLNVPLAVAIVVISLRHVPETKGAQERLDLEGAALTVGTLAFLTYGLVREQWVPTTIGLLLLVGFVVHQWRTPHALVPLALFADRVFTAANLCTFAIYGALSGSMFLLVLQLQYVSGFSPLQAGLSTLPPVILMLLFSGRAGAWSERVGPRLPMTIGPLIMAGAMLILMRVDEHPNVLLEVVGGNVVFGIGLTLLVAPLTTAVLASAPAEQTGIASGINNAVARTASLLAVAAIPPIAGIAGANFASPEVFSPGFRTGLAICAGMLAVAGVLAAGLVRTPERFEEVTSSE</sequence>
<dbReference type="InterPro" id="IPR020846">
    <property type="entry name" value="MFS_dom"/>
</dbReference>
<evidence type="ECO:0000256" key="6">
    <source>
        <dbReference type="ARBA" id="ARBA00023136"/>
    </source>
</evidence>
<comment type="caution">
    <text evidence="9">The sequence shown here is derived from an EMBL/GenBank/DDBJ whole genome shotgun (WGS) entry which is preliminary data.</text>
</comment>
<dbReference type="NCBIfam" id="TIGR00711">
    <property type="entry name" value="efflux_EmrB"/>
    <property type="match status" value="1"/>
</dbReference>
<evidence type="ECO:0000256" key="4">
    <source>
        <dbReference type="ARBA" id="ARBA00022692"/>
    </source>
</evidence>
<feature type="transmembrane region" description="Helical" evidence="7">
    <location>
        <begin position="45"/>
        <end position="65"/>
    </location>
</feature>
<feature type="transmembrane region" description="Helical" evidence="7">
    <location>
        <begin position="249"/>
        <end position="268"/>
    </location>
</feature>
<evidence type="ECO:0000256" key="1">
    <source>
        <dbReference type="ARBA" id="ARBA00004651"/>
    </source>
</evidence>
<keyword evidence="6 7" id="KW-0472">Membrane</keyword>
<dbReference type="Pfam" id="PF07690">
    <property type="entry name" value="MFS_1"/>
    <property type="match status" value="1"/>
</dbReference>
<comment type="subcellular location">
    <subcellularLocation>
        <location evidence="1">Cell membrane</location>
        <topology evidence="1">Multi-pass membrane protein</topology>
    </subcellularLocation>
</comment>
<feature type="transmembrane region" description="Helical" evidence="7">
    <location>
        <begin position="288"/>
        <end position="306"/>
    </location>
</feature>
<keyword evidence="10" id="KW-1185">Reference proteome</keyword>
<dbReference type="PROSITE" id="PS50850">
    <property type="entry name" value="MFS"/>
    <property type="match status" value="1"/>
</dbReference>
<dbReference type="Gene3D" id="1.20.1250.20">
    <property type="entry name" value="MFS general substrate transporter like domains"/>
    <property type="match status" value="1"/>
</dbReference>
<feature type="domain" description="Major facilitator superfamily (MFS) profile" evidence="8">
    <location>
        <begin position="11"/>
        <end position="449"/>
    </location>
</feature>
<accession>A0A5C8NJW5</accession>
<dbReference type="InterPro" id="IPR036259">
    <property type="entry name" value="MFS_trans_sf"/>
</dbReference>
<evidence type="ECO:0000256" key="7">
    <source>
        <dbReference type="SAM" id="Phobius"/>
    </source>
</evidence>
<dbReference type="CDD" id="cd17321">
    <property type="entry name" value="MFS_MMR_MDR_like"/>
    <property type="match status" value="1"/>
</dbReference>
<feature type="transmembrane region" description="Helical" evidence="7">
    <location>
        <begin position="165"/>
        <end position="183"/>
    </location>
</feature>
<feature type="transmembrane region" description="Helical" evidence="7">
    <location>
        <begin position="425"/>
        <end position="444"/>
    </location>
</feature>
<feature type="transmembrane region" description="Helical" evidence="7">
    <location>
        <begin position="135"/>
        <end position="153"/>
    </location>
</feature>
<dbReference type="EMBL" id="VDUX01000002">
    <property type="protein sequence ID" value="TXL62059.1"/>
    <property type="molecule type" value="Genomic_DNA"/>
</dbReference>
<evidence type="ECO:0000313" key="10">
    <source>
        <dbReference type="Proteomes" id="UP000321571"/>
    </source>
</evidence>
<dbReference type="InterPro" id="IPR004638">
    <property type="entry name" value="EmrB-like"/>
</dbReference>
<feature type="transmembrane region" description="Helical" evidence="7">
    <location>
        <begin position="195"/>
        <end position="213"/>
    </location>
</feature>
<dbReference type="OrthoDB" id="9812221at2"/>
<dbReference type="RefSeq" id="WP_147684375.1">
    <property type="nucleotide sequence ID" value="NZ_VDUX01000002.1"/>
</dbReference>
<keyword evidence="2" id="KW-0813">Transport</keyword>
<dbReference type="GO" id="GO:0005886">
    <property type="term" value="C:plasma membrane"/>
    <property type="evidence" value="ECO:0007669"/>
    <property type="project" value="UniProtKB-SubCell"/>
</dbReference>